<gene>
    <name evidence="1" type="primary">ORF33331</name>
</gene>
<name>A0A0B6YQE7_9EUPU</name>
<dbReference type="AlphaFoldDB" id="A0A0B6YQE7"/>
<evidence type="ECO:0000313" key="1">
    <source>
        <dbReference type="EMBL" id="CEK58504.1"/>
    </source>
</evidence>
<proteinExistence type="predicted"/>
<protein>
    <submittedName>
        <fullName evidence="1">Uncharacterized protein</fullName>
    </submittedName>
</protein>
<sequence length="54" mass="6191">MANLGMSVCHLSKFPVSRDVHGSIVLDMWVFVAMKEERCLHQQRLSSELKMEGE</sequence>
<accession>A0A0B6YQE7</accession>
<feature type="non-terminal residue" evidence="1">
    <location>
        <position position="54"/>
    </location>
</feature>
<reference evidence="1" key="1">
    <citation type="submission" date="2014-12" db="EMBL/GenBank/DDBJ databases">
        <title>Insight into the proteome of Arion vulgaris.</title>
        <authorList>
            <person name="Aradska J."/>
            <person name="Bulat T."/>
            <person name="Smidak R."/>
            <person name="Sarate P."/>
            <person name="Gangsoo J."/>
            <person name="Sialana F."/>
            <person name="Bilban M."/>
            <person name="Lubec G."/>
        </authorList>
    </citation>
    <scope>NUCLEOTIDE SEQUENCE</scope>
    <source>
        <tissue evidence="1">Skin</tissue>
    </source>
</reference>
<dbReference type="EMBL" id="HACG01011639">
    <property type="protein sequence ID" value="CEK58504.1"/>
    <property type="molecule type" value="Transcribed_RNA"/>
</dbReference>
<organism evidence="1">
    <name type="scientific">Arion vulgaris</name>
    <dbReference type="NCBI Taxonomy" id="1028688"/>
    <lineage>
        <taxon>Eukaryota</taxon>
        <taxon>Metazoa</taxon>
        <taxon>Spiralia</taxon>
        <taxon>Lophotrochozoa</taxon>
        <taxon>Mollusca</taxon>
        <taxon>Gastropoda</taxon>
        <taxon>Heterobranchia</taxon>
        <taxon>Euthyneura</taxon>
        <taxon>Panpulmonata</taxon>
        <taxon>Eupulmonata</taxon>
        <taxon>Stylommatophora</taxon>
        <taxon>Helicina</taxon>
        <taxon>Arionoidea</taxon>
        <taxon>Arionidae</taxon>
        <taxon>Arion</taxon>
    </lineage>
</organism>